<dbReference type="EMBL" id="MZ334528">
    <property type="protein sequence ID" value="UBF23493.1"/>
    <property type="molecule type" value="Genomic_DNA"/>
</dbReference>
<accession>A0AAE9BZG6</accession>
<organism evidence="1 2">
    <name type="scientific">Halorubrum tailed virus 28</name>
    <dbReference type="NCBI Taxonomy" id="2878009"/>
    <lineage>
        <taxon>Viruses</taxon>
        <taxon>Duplodnaviria</taxon>
        <taxon>Heunggongvirae</taxon>
        <taxon>Uroviricota</taxon>
        <taxon>Caudoviricetes</taxon>
        <taxon>Suolaviridae</taxon>
        <taxon>Pormufvirus</taxon>
        <taxon>Pormufvirus salinum</taxon>
        <taxon>Pormufvirus HRTV28</taxon>
    </lineage>
</organism>
<evidence type="ECO:0000313" key="2">
    <source>
        <dbReference type="Proteomes" id="UP000827176"/>
    </source>
</evidence>
<dbReference type="Proteomes" id="UP000827176">
    <property type="component" value="Segment"/>
</dbReference>
<evidence type="ECO:0000313" key="1">
    <source>
        <dbReference type="EMBL" id="UBF23493.1"/>
    </source>
</evidence>
<proteinExistence type="predicted"/>
<sequence length="54" mass="5975">MTRSRVLFEIPATGGRVAAHPEEATRTVDGRAYVFARRHDTGEITRAFETGELA</sequence>
<keyword evidence="2" id="KW-1185">Reference proteome</keyword>
<reference evidence="1" key="1">
    <citation type="submission" date="2021-05" db="EMBL/GenBank/DDBJ databases">
        <title>Diversity, taxonomy and evolution of archaeal viruses of the class Caudoviricetes.</title>
        <authorList>
            <person name="Liu Y."/>
            <person name="Demina T.A."/>
            <person name="Roux S."/>
            <person name="Aiewsakun P."/>
            <person name="Kazlauskas D."/>
            <person name="Simmonds P."/>
            <person name="Prangishvili D."/>
            <person name="Oksanen H.M."/>
            <person name="Krupovic M."/>
        </authorList>
    </citation>
    <scope>NUCLEOTIDE SEQUENCE</scope>
    <source>
        <strain evidence="1">HRTV-28/28</strain>
    </source>
</reference>
<name>A0AAE9BZG6_9CAUD</name>
<gene>
    <name evidence="1" type="ORF">HRTV-28_gp55</name>
</gene>
<protein>
    <submittedName>
        <fullName evidence="1">Uncharacterized protein</fullName>
    </submittedName>
</protein>